<dbReference type="EMBL" id="BAAFRS010000317">
    <property type="protein sequence ID" value="GAB1227058.1"/>
    <property type="molecule type" value="Genomic_DNA"/>
</dbReference>
<name>A0ABQ0DWB4_9EUKA</name>
<reference evidence="3 4" key="1">
    <citation type="journal article" date="2019" name="PLoS Negl. Trop. Dis.">
        <title>Whole genome sequencing of Entamoeba nuttalli reveals mammalian host-related molecular signatures and a novel octapeptide-repeat surface protein.</title>
        <authorList>
            <person name="Tanaka M."/>
            <person name="Makiuchi T."/>
            <person name="Komiyama T."/>
            <person name="Shiina T."/>
            <person name="Osaki K."/>
            <person name="Tachibana H."/>
        </authorList>
    </citation>
    <scope>NUCLEOTIDE SEQUENCE [LARGE SCALE GENOMIC DNA]</scope>
    <source>
        <strain evidence="3 4">P19-061405</strain>
    </source>
</reference>
<sequence length="89" mass="10044">MISLLLIFSLCTFAYLDISDETNFELFLMDMEDEGPYNYDKAKSEIQKLSKTASQFIQSARKMASKNSSSARKMINDAHKHKGSQGIKG</sequence>
<feature type="region of interest" description="Disordered" evidence="1">
    <location>
        <begin position="66"/>
        <end position="89"/>
    </location>
</feature>
<comment type="caution">
    <text evidence="3">The sequence shown here is derived from an EMBL/GenBank/DDBJ whole genome shotgun (WGS) entry which is preliminary data.</text>
</comment>
<evidence type="ECO:0000256" key="1">
    <source>
        <dbReference type="SAM" id="MobiDB-lite"/>
    </source>
</evidence>
<feature type="chain" id="PRO_5047359015" evidence="2">
    <location>
        <begin position="17"/>
        <end position="89"/>
    </location>
</feature>
<evidence type="ECO:0000256" key="2">
    <source>
        <dbReference type="SAM" id="SignalP"/>
    </source>
</evidence>
<organism evidence="3 4">
    <name type="scientific">Entamoeba nuttalli</name>
    <dbReference type="NCBI Taxonomy" id="412467"/>
    <lineage>
        <taxon>Eukaryota</taxon>
        <taxon>Amoebozoa</taxon>
        <taxon>Evosea</taxon>
        <taxon>Archamoebae</taxon>
        <taxon>Mastigamoebida</taxon>
        <taxon>Entamoebidae</taxon>
        <taxon>Entamoeba</taxon>
    </lineage>
</organism>
<keyword evidence="4" id="KW-1185">Reference proteome</keyword>
<evidence type="ECO:0000313" key="4">
    <source>
        <dbReference type="Proteomes" id="UP001628156"/>
    </source>
</evidence>
<protein>
    <submittedName>
        <fullName evidence="3">Uncharacterized protein</fullName>
    </submittedName>
</protein>
<accession>A0ABQ0DWB4</accession>
<gene>
    <name evidence="3" type="ORF">ENUP19_0317G0068</name>
</gene>
<dbReference type="Proteomes" id="UP001628156">
    <property type="component" value="Unassembled WGS sequence"/>
</dbReference>
<evidence type="ECO:0000313" key="3">
    <source>
        <dbReference type="EMBL" id="GAB1227058.1"/>
    </source>
</evidence>
<keyword evidence="2" id="KW-0732">Signal</keyword>
<feature type="signal peptide" evidence="2">
    <location>
        <begin position="1"/>
        <end position="16"/>
    </location>
</feature>
<proteinExistence type="predicted"/>